<keyword evidence="1" id="KW-0810">Translation regulation</keyword>
<dbReference type="GO" id="GO:0016281">
    <property type="term" value="C:eukaryotic translation initiation factor 4F complex"/>
    <property type="evidence" value="ECO:0007669"/>
    <property type="project" value="TreeGrafter"/>
</dbReference>
<dbReference type="GO" id="GO:0003729">
    <property type="term" value="F:mRNA binding"/>
    <property type="evidence" value="ECO:0007669"/>
    <property type="project" value="TreeGrafter"/>
</dbReference>
<dbReference type="SUPFAM" id="SSF48371">
    <property type="entry name" value="ARM repeat"/>
    <property type="match status" value="1"/>
</dbReference>
<dbReference type="PANTHER" id="PTHR23253:SF53">
    <property type="entry name" value="EUKARYOTIC TRANSLATION INITIATION FACTOR ISOFORM 4G-1"/>
    <property type="match status" value="1"/>
</dbReference>
<dbReference type="AlphaFoldDB" id="A0A835HDW2"/>
<dbReference type="Gene3D" id="1.25.40.180">
    <property type="match status" value="1"/>
</dbReference>
<evidence type="ECO:0000313" key="4">
    <source>
        <dbReference type="Proteomes" id="UP000631114"/>
    </source>
</evidence>
<protein>
    <recommendedName>
        <fullName evidence="2">MI domain-containing protein</fullName>
    </recommendedName>
</protein>
<dbReference type="GO" id="GO:0006417">
    <property type="term" value="P:regulation of translation"/>
    <property type="evidence" value="ECO:0007669"/>
    <property type="project" value="UniProtKB-KW"/>
</dbReference>
<sequence length="248" mass="27716">MPGIDNNDNWEVQRSRLMPRGDLSAMQSVVRVQAPFTNKLTVINSKLLTQATTIDLVAYSPPTKPVTSVALVLPVEKRPAPVAKINPDELRKKTVSFLKEYFGIRILYEALQCVEELKARTECYRIPPGCYKLKEAFLVGLDMSPHMVEPIMKLLEYLFTRMVLTGSDIGTGCLLYGFQLNEIGIDLPKAPNNFGEIMGKLVLSGCLNFKVVKEILKMVEDDFIQKDIFDGTIECISVDPSSQVVLEA</sequence>
<dbReference type="InterPro" id="IPR016024">
    <property type="entry name" value="ARM-type_fold"/>
</dbReference>
<accession>A0A835HDW2</accession>
<gene>
    <name evidence="3" type="ORF">IFM89_008869</name>
</gene>
<dbReference type="EMBL" id="JADFTS010000007">
    <property type="protein sequence ID" value="KAF9596343.1"/>
    <property type="molecule type" value="Genomic_DNA"/>
</dbReference>
<dbReference type="Pfam" id="PF02847">
    <property type="entry name" value="MA3"/>
    <property type="match status" value="1"/>
</dbReference>
<reference evidence="3 4" key="1">
    <citation type="submission" date="2020-10" db="EMBL/GenBank/DDBJ databases">
        <title>The Coptis chinensis genome and diversification of protoberbering-type alkaloids.</title>
        <authorList>
            <person name="Wang B."/>
            <person name="Shu S."/>
            <person name="Song C."/>
            <person name="Liu Y."/>
        </authorList>
    </citation>
    <scope>NUCLEOTIDE SEQUENCE [LARGE SCALE GENOMIC DNA]</scope>
    <source>
        <strain evidence="3">HL-2020</strain>
        <tissue evidence="3">Leaf</tissue>
    </source>
</reference>
<comment type="caution">
    <text evidence="3">The sequence shown here is derived from an EMBL/GenBank/DDBJ whole genome shotgun (WGS) entry which is preliminary data.</text>
</comment>
<dbReference type="PANTHER" id="PTHR23253">
    <property type="entry name" value="EUKARYOTIC TRANSLATION INITIATION FACTOR 4 GAMMA"/>
    <property type="match status" value="1"/>
</dbReference>
<keyword evidence="4" id="KW-1185">Reference proteome</keyword>
<dbReference type="InterPro" id="IPR003891">
    <property type="entry name" value="Initiation_fac_eIF4g_MI"/>
</dbReference>
<proteinExistence type="predicted"/>
<evidence type="ECO:0000313" key="3">
    <source>
        <dbReference type="EMBL" id="KAF9596343.1"/>
    </source>
</evidence>
<evidence type="ECO:0000256" key="1">
    <source>
        <dbReference type="ARBA" id="ARBA00022845"/>
    </source>
</evidence>
<organism evidence="3 4">
    <name type="scientific">Coptis chinensis</name>
    <dbReference type="NCBI Taxonomy" id="261450"/>
    <lineage>
        <taxon>Eukaryota</taxon>
        <taxon>Viridiplantae</taxon>
        <taxon>Streptophyta</taxon>
        <taxon>Embryophyta</taxon>
        <taxon>Tracheophyta</taxon>
        <taxon>Spermatophyta</taxon>
        <taxon>Magnoliopsida</taxon>
        <taxon>Ranunculales</taxon>
        <taxon>Ranunculaceae</taxon>
        <taxon>Coptidoideae</taxon>
        <taxon>Coptis</taxon>
    </lineage>
</organism>
<dbReference type="OrthoDB" id="1101827at2759"/>
<dbReference type="PROSITE" id="PS51366">
    <property type="entry name" value="MI"/>
    <property type="match status" value="1"/>
</dbReference>
<feature type="domain" description="MI" evidence="2">
    <location>
        <begin position="89"/>
        <end position="217"/>
    </location>
</feature>
<dbReference type="Proteomes" id="UP000631114">
    <property type="component" value="Unassembled WGS sequence"/>
</dbReference>
<dbReference type="GO" id="GO:0003743">
    <property type="term" value="F:translation initiation factor activity"/>
    <property type="evidence" value="ECO:0007669"/>
    <property type="project" value="TreeGrafter"/>
</dbReference>
<evidence type="ECO:0000259" key="2">
    <source>
        <dbReference type="PROSITE" id="PS51366"/>
    </source>
</evidence>
<dbReference type="SMART" id="SM00544">
    <property type="entry name" value="MA3"/>
    <property type="match status" value="1"/>
</dbReference>
<name>A0A835HDW2_9MAGN</name>